<dbReference type="GO" id="GO:1903094">
    <property type="term" value="P:negative regulation of protein K48-linked deubiquitination"/>
    <property type="evidence" value="ECO:0007669"/>
    <property type="project" value="TreeGrafter"/>
</dbReference>
<dbReference type="PROSITE" id="PS50033">
    <property type="entry name" value="UBX"/>
    <property type="match status" value="1"/>
</dbReference>
<dbReference type="GO" id="GO:0031397">
    <property type="term" value="P:negative regulation of protein ubiquitination"/>
    <property type="evidence" value="ECO:0007669"/>
    <property type="project" value="TreeGrafter"/>
</dbReference>
<feature type="domain" description="C2H2-type" evidence="7">
    <location>
        <begin position="74"/>
        <end position="103"/>
    </location>
</feature>
<evidence type="ECO:0000313" key="9">
    <source>
        <dbReference type="Proteomes" id="UP000184330"/>
    </source>
</evidence>
<evidence type="ECO:0000256" key="5">
    <source>
        <dbReference type="SAM" id="MobiDB-lite"/>
    </source>
</evidence>
<dbReference type="STRING" id="576137.A0A1L7X3Q5"/>
<feature type="region of interest" description="Disordered" evidence="5">
    <location>
        <begin position="220"/>
        <end position="258"/>
    </location>
</feature>
<dbReference type="SUPFAM" id="SSF46934">
    <property type="entry name" value="UBA-like"/>
    <property type="match status" value="1"/>
</dbReference>
<feature type="region of interest" description="Disordered" evidence="5">
    <location>
        <begin position="86"/>
        <end position="116"/>
    </location>
</feature>
<comment type="subcellular location">
    <subcellularLocation>
        <location evidence="1">Cytoplasm</location>
    </subcellularLocation>
</comment>
<dbReference type="Pfam" id="PF24560">
    <property type="entry name" value="zf-C2H2_OTU1_C"/>
    <property type="match status" value="1"/>
</dbReference>
<name>A0A1L7X3Q5_9HELO</name>
<feature type="region of interest" description="Disordered" evidence="5">
    <location>
        <begin position="46"/>
        <end position="66"/>
    </location>
</feature>
<feature type="domain" description="UBX" evidence="6">
    <location>
        <begin position="268"/>
        <end position="332"/>
    </location>
</feature>
<dbReference type="PROSITE" id="PS00028">
    <property type="entry name" value="ZINC_FINGER_C2H2_1"/>
    <property type="match status" value="1"/>
</dbReference>
<dbReference type="InterPro" id="IPR001012">
    <property type="entry name" value="UBX_dom"/>
</dbReference>
<dbReference type="Pfam" id="PF00789">
    <property type="entry name" value="UBX"/>
    <property type="match status" value="1"/>
</dbReference>
<dbReference type="AlphaFoldDB" id="A0A1L7X3Q5"/>
<dbReference type="InterPro" id="IPR029071">
    <property type="entry name" value="Ubiquitin-like_domsf"/>
</dbReference>
<reference evidence="8 9" key="1">
    <citation type="submission" date="2016-03" db="EMBL/GenBank/DDBJ databases">
        <authorList>
            <person name="Ploux O."/>
        </authorList>
    </citation>
    <scope>NUCLEOTIDE SEQUENCE [LARGE SCALE GENOMIC DNA]</scope>
    <source>
        <strain evidence="8 9">UAMH 11012</strain>
    </source>
</reference>
<dbReference type="InterPro" id="IPR009060">
    <property type="entry name" value="UBA-like_sf"/>
</dbReference>
<dbReference type="EMBL" id="FJOG01000014">
    <property type="protein sequence ID" value="CZR59664.1"/>
    <property type="molecule type" value="Genomic_DNA"/>
</dbReference>
<dbReference type="PANTHER" id="PTHR46340:SF1">
    <property type="entry name" value="UBX DOMAIN-CONTAINING PROTEIN 1"/>
    <property type="match status" value="1"/>
</dbReference>
<accession>A0A1L7X3Q5</accession>
<dbReference type="Proteomes" id="UP000184330">
    <property type="component" value="Unassembled WGS sequence"/>
</dbReference>
<keyword evidence="3" id="KW-0175">Coiled coil</keyword>
<dbReference type="GO" id="GO:0008270">
    <property type="term" value="F:zinc ion binding"/>
    <property type="evidence" value="ECO:0007669"/>
    <property type="project" value="UniProtKB-KW"/>
</dbReference>
<gene>
    <name evidence="8" type="ORF">PAC_09558</name>
</gene>
<keyword evidence="4" id="KW-0479">Metal-binding</keyword>
<evidence type="ECO:0000256" key="4">
    <source>
        <dbReference type="PROSITE-ProRule" id="PRU00042"/>
    </source>
</evidence>
<evidence type="ECO:0000256" key="3">
    <source>
        <dbReference type="ARBA" id="ARBA00023054"/>
    </source>
</evidence>
<dbReference type="OrthoDB" id="10254930at2759"/>
<dbReference type="GO" id="GO:0005737">
    <property type="term" value="C:cytoplasm"/>
    <property type="evidence" value="ECO:0007669"/>
    <property type="project" value="UniProtKB-SubCell"/>
</dbReference>
<keyword evidence="9" id="KW-1185">Reference proteome</keyword>
<feature type="compositionally biased region" description="Low complexity" evidence="5">
    <location>
        <begin position="236"/>
        <end position="253"/>
    </location>
</feature>
<dbReference type="GO" id="GO:0036435">
    <property type="term" value="F:K48-linked polyubiquitin modification-dependent protein binding"/>
    <property type="evidence" value="ECO:0007669"/>
    <property type="project" value="TreeGrafter"/>
</dbReference>
<keyword evidence="4" id="KW-0862">Zinc</keyword>
<dbReference type="GO" id="GO:0005634">
    <property type="term" value="C:nucleus"/>
    <property type="evidence" value="ECO:0007669"/>
    <property type="project" value="TreeGrafter"/>
</dbReference>
<organism evidence="8 9">
    <name type="scientific">Phialocephala subalpina</name>
    <dbReference type="NCBI Taxonomy" id="576137"/>
    <lineage>
        <taxon>Eukaryota</taxon>
        <taxon>Fungi</taxon>
        <taxon>Dikarya</taxon>
        <taxon>Ascomycota</taxon>
        <taxon>Pezizomycotina</taxon>
        <taxon>Leotiomycetes</taxon>
        <taxon>Helotiales</taxon>
        <taxon>Mollisiaceae</taxon>
        <taxon>Phialocephala</taxon>
        <taxon>Phialocephala fortinii species complex</taxon>
    </lineage>
</organism>
<keyword evidence="2" id="KW-0963">Cytoplasm</keyword>
<dbReference type="InterPro" id="IPR013087">
    <property type="entry name" value="Znf_C2H2_type"/>
</dbReference>
<dbReference type="SUPFAM" id="SSF54236">
    <property type="entry name" value="Ubiquitin-like"/>
    <property type="match status" value="1"/>
</dbReference>
<dbReference type="Gene3D" id="1.10.8.10">
    <property type="entry name" value="DNA helicase RuvA subunit, C-terminal domain"/>
    <property type="match status" value="1"/>
</dbReference>
<evidence type="ECO:0000259" key="7">
    <source>
        <dbReference type="PROSITE" id="PS50157"/>
    </source>
</evidence>
<dbReference type="InterPro" id="IPR057766">
    <property type="entry name" value="Znf-C2H2_OTU1-like_C"/>
</dbReference>
<feature type="compositionally biased region" description="Basic and acidic residues" evidence="5">
    <location>
        <begin position="220"/>
        <end position="235"/>
    </location>
</feature>
<dbReference type="PROSITE" id="PS50157">
    <property type="entry name" value="ZINC_FINGER_C2H2_2"/>
    <property type="match status" value="1"/>
</dbReference>
<evidence type="ECO:0000256" key="2">
    <source>
        <dbReference type="ARBA" id="ARBA00022490"/>
    </source>
</evidence>
<sequence>MPSDLEQLLEFGFEKERAEIAVKKTGGLQAAIDWLDANQEKTIEELRTPAPTSDETDPSIEPAALKEGEVANSLICDDCGKKFRSTAQAEVHAERTSHQNFSQSTEEIAPLTEEEKKQKLQELREKMQEKRAKQALLDKEEQKKNEVCSSLYPTPCIKHPANTLHPQKIRMKSTKEVQDAKEKLAQQEQIKAAAKKRQEKLDDAAAKKRIQEKIAADKEARRLKAETDKANREGRSSIPAPDVVAAPAAGSSGPKKEVTEARLRLQTNGGTVTKTFPVETTLFEVGIALEGENGGPVTSFTMTFPRKTFSGSVDFGKTLKEAGLAPSAVLIVK</sequence>
<evidence type="ECO:0000313" key="8">
    <source>
        <dbReference type="EMBL" id="CZR59664.1"/>
    </source>
</evidence>
<keyword evidence="4" id="KW-0863">Zinc-finger</keyword>
<dbReference type="PANTHER" id="PTHR46340">
    <property type="entry name" value="UBX DOMAIN-CONTAINING PROTEIN 1"/>
    <property type="match status" value="1"/>
</dbReference>
<dbReference type="Gene3D" id="3.10.20.90">
    <property type="entry name" value="Phosphatidylinositol 3-kinase Catalytic Subunit, Chain A, domain 1"/>
    <property type="match status" value="1"/>
</dbReference>
<protein>
    <submittedName>
        <fullName evidence="8">Related to chicken h-caldesmon, Uso1p and YKL201c</fullName>
    </submittedName>
</protein>
<dbReference type="GO" id="GO:0032435">
    <property type="term" value="P:negative regulation of proteasomal ubiquitin-dependent protein catabolic process"/>
    <property type="evidence" value="ECO:0007669"/>
    <property type="project" value="TreeGrafter"/>
</dbReference>
<evidence type="ECO:0000259" key="6">
    <source>
        <dbReference type="PROSITE" id="PS50033"/>
    </source>
</evidence>
<feature type="region of interest" description="Disordered" evidence="5">
    <location>
        <begin position="151"/>
        <end position="179"/>
    </location>
</feature>
<proteinExistence type="predicted"/>
<evidence type="ECO:0000256" key="1">
    <source>
        <dbReference type="ARBA" id="ARBA00004496"/>
    </source>
</evidence>
<dbReference type="Pfam" id="PF22562">
    <property type="entry name" value="UBA_7"/>
    <property type="match status" value="1"/>
</dbReference>
<dbReference type="InterPro" id="IPR015940">
    <property type="entry name" value="UBA"/>
</dbReference>